<comment type="caution">
    <text evidence="1">The sequence shown here is derived from an EMBL/GenBank/DDBJ whole genome shotgun (WGS) entry which is preliminary data.</text>
</comment>
<dbReference type="Proteomes" id="UP000663880">
    <property type="component" value="Unassembled WGS sequence"/>
</dbReference>
<reference evidence="1" key="1">
    <citation type="submission" date="2021-02" db="EMBL/GenBank/DDBJ databases">
        <authorList>
            <person name="Steward A R."/>
        </authorList>
    </citation>
    <scope>NUCLEOTIDE SEQUENCE</scope>
</reference>
<proteinExistence type="predicted"/>
<sequence>MRRLRGRMPKVAGVIVTLLHYRYPIILNGLSPHSSLSKVSSYVVYLYGRGGEECAFQRGDYLAFFVDTPNTPLNATPAIYVITQFV</sequence>
<dbReference type="EMBL" id="CAJOBZ010000003">
    <property type="protein sequence ID" value="CAF4773562.1"/>
    <property type="molecule type" value="Genomic_DNA"/>
</dbReference>
<dbReference type="AlphaFoldDB" id="A0A821MRT1"/>
<organism evidence="1 2">
    <name type="scientific">Pieris macdunnoughi</name>
    <dbReference type="NCBI Taxonomy" id="345717"/>
    <lineage>
        <taxon>Eukaryota</taxon>
        <taxon>Metazoa</taxon>
        <taxon>Ecdysozoa</taxon>
        <taxon>Arthropoda</taxon>
        <taxon>Hexapoda</taxon>
        <taxon>Insecta</taxon>
        <taxon>Pterygota</taxon>
        <taxon>Neoptera</taxon>
        <taxon>Endopterygota</taxon>
        <taxon>Lepidoptera</taxon>
        <taxon>Glossata</taxon>
        <taxon>Ditrysia</taxon>
        <taxon>Papilionoidea</taxon>
        <taxon>Pieridae</taxon>
        <taxon>Pierinae</taxon>
        <taxon>Pieris</taxon>
    </lineage>
</organism>
<protein>
    <submittedName>
        <fullName evidence="1">Uncharacterized protein</fullName>
    </submittedName>
</protein>
<accession>A0A821MRT1</accession>
<gene>
    <name evidence="1" type="ORF">PMACD_LOCUS1960</name>
</gene>
<evidence type="ECO:0000313" key="2">
    <source>
        <dbReference type="Proteomes" id="UP000663880"/>
    </source>
</evidence>
<name>A0A821MRT1_9NEOP</name>
<keyword evidence="2" id="KW-1185">Reference proteome</keyword>
<evidence type="ECO:0000313" key="1">
    <source>
        <dbReference type="EMBL" id="CAF4773562.1"/>
    </source>
</evidence>